<dbReference type="AlphaFoldDB" id="A0A5A7PNR7"/>
<protein>
    <submittedName>
        <fullName evidence="1">Elongation factor Tu</fullName>
    </submittedName>
</protein>
<dbReference type="Proteomes" id="UP000325081">
    <property type="component" value="Unassembled WGS sequence"/>
</dbReference>
<keyword evidence="2" id="KW-1185">Reference proteome</keyword>
<reference evidence="2" key="1">
    <citation type="journal article" date="2019" name="Curr. Biol.">
        <title>Genome Sequence of Striga asiatica Provides Insight into the Evolution of Plant Parasitism.</title>
        <authorList>
            <person name="Yoshida S."/>
            <person name="Kim S."/>
            <person name="Wafula E.K."/>
            <person name="Tanskanen J."/>
            <person name="Kim Y.M."/>
            <person name="Honaas L."/>
            <person name="Yang Z."/>
            <person name="Spallek T."/>
            <person name="Conn C.E."/>
            <person name="Ichihashi Y."/>
            <person name="Cheong K."/>
            <person name="Cui S."/>
            <person name="Der J.P."/>
            <person name="Gundlach H."/>
            <person name="Jiao Y."/>
            <person name="Hori C."/>
            <person name="Ishida J.K."/>
            <person name="Kasahara H."/>
            <person name="Kiba T."/>
            <person name="Kim M.S."/>
            <person name="Koo N."/>
            <person name="Laohavisit A."/>
            <person name="Lee Y.H."/>
            <person name="Lumba S."/>
            <person name="McCourt P."/>
            <person name="Mortimer J.C."/>
            <person name="Mutuku J.M."/>
            <person name="Nomura T."/>
            <person name="Sasaki-Sekimoto Y."/>
            <person name="Seto Y."/>
            <person name="Wang Y."/>
            <person name="Wakatake T."/>
            <person name="Sakakibara H."/>
            <person name="Demura T."/>
            <person name="Yamaguchi S."/>
            <person name="Yoneyama K."/>
            <person name="Manabe R.I."/>
            <person name="Nelson D.C."/>
            <person name="Schulman A.H."/>
            <person name="Timko M.P."/>
            <person name="dePamphilis C.W."/>
            <person name="Choi D."/>
            <person name="Shirasu K."/>
        </authorList>
    </citation>
    <scope>NUCLEOTIDE SEQUENCE [LARGE SCALE GENOMIC DNA]</scope>
    <source>
        <strain evidence="2">cv. UVA1</strain>
    </source>
</reference>
<organism evidence="1 2">
    <name type="scientific">Striga asiatica</name>
    <name type="common">Asiatic witchweed</name>
    <name type="synonym">Buchnera asiatica</name>
    <dbReference type="NCBI Taxonomy" id="4170"/>
    <lineage>
        <taxon>Eukaryota</taxon>
        <taxon>Viridiplantae</taxon>
        <taxon>Streptophyta</taxon>
        <taxon>Embryophyta</taxon>
        <taxon>Tracheophyta</taxon>
        <taxon>Spermatophyta</taxon>
        <taxon>Magnoliopsida</taxon>
        <taxon>eudicotyledons</taxon>
        <taxon>Gunneridae</taxon>
        <taxon>Pentapetalae</taxon>
        <taxon>asterids</taxon>
        <taxon>lamiids</taxon>
        <taxon>Lamiales</taxon>
        <taxon>Orobanchaceae</taxon>
        <taxon>Buchnereae</taxon>
        <taxon>Striga</taxon>
    </lineage>
</organism>
<evidence type="ECO:0000313" key="1">
    <source>
        <dbReference type="EMBL" id="GER34122.1"/>
    </source>
</evidence>
<evidence type="ECO:0000313" key="2">
    <source>
        <dbReference type="Proteomes" id="UP000325081"/>
    </source>
</evidence>
<gene>
    <name evidence="1" type="ORF">STAS_10311</name>
</gene>
<comment type="caution">
    <text evidence="1">The sequence shown here is derived from an EMBL/GenBank/DDBJ whole genome shotgun (WGS) entry which is preliminary data.</text>
</comment>
<proteinExistence type="predicted"/>
<keyword evidence="1" id="KW-0251">Elongation factor</keyword>
<name>A0A5A7PNR7_STRAF</name>
<dbReference type="GO" id="GO:0003746">
    <property type="term" value="F:translation elongation factor activity"/>
    <property type="evidence" value="ECO:0007669"/>
    <property type="project" value="UniProtKB-KW"/>
</dbReference>
<sequence length="113" mass="12817">MKVEEVHQSSKRARGDDDEIIAGNELCLQVEVKGPSVNDWVWIILSQGASWIWNSWSSVIPLLHNRVSIAIKNGAKTWLNELNWVPDLAGKKPVLSVNIEHRLFRVKDLIDGH</sequence>
<feature type="non-terminal residue" evidence="1">
    <location>
        <position position="113"/>
    </location>
</feature>
<dbReference type="EMBL" id="BKCP01004849">
    <property type="protein sequence ID" value="GER34122.1"/>
    <property type="molecule type" value="Genomic_DNA"/>
</dbReference>
<keyword evidence="1" id="KW-0648">Protein biosynthesis</keyword>
<accession>A0A5A7PNR7</accession>